<reference evidence="9" key="1">
    <citation type="submission" date="2020-06" db="EMBL/GenBank/DDBJ databases">
        <title>A chromosome-scale genome assembly of Talaromyces rugulosus W13939.</title>
        <authorList>
            <person name="Wang B."/>
            <person name="Guo L."/>
            <person name="Ye K."/>
            <person name="Wang L."/>
        </authorList>
    </citation>
    <scope>NUCLEOTIDE SEQUENCE [LARGE SCALE GENOMIC DNA]</scope>
    <source>
        <strain evidence="9">W13939</strain>
    </source>
</reference>
<dbReference type="EMBL" id="CP055900">
    <property type="protein sequence ID" value="QKX57812.1"/>
    <property type="molecule type" value="Genomic_DNA"/>
</dbReference>
<accession>A0A7H8QUQ5</accession>
<feature type="transmembrane region" description="Helical" evidence="6">
    <location>
        <begin position="387"/>
        <end position="409"/>
    </location>
</feature>
<keyword evidence="2" id="KW-0813">Transport</keyword>
<feature type="transmembrane region" description="Helical" evidence="6">
    <location>
        <begin position="195"/>
        <end position="214"/>
    </location>
</feature>
<dbReference type="AlphaFoldDB" id="A0A7H8QUQ5"/>
<evidence type="ECO:0000256" key="2">
    <source>
        <dbReference type="ARBA" id="ARBA00022448"/>
    </source>
</evidence>
<feature type="transmembrane region" description="Helical" evidence="6">
    <location>
        <begin position="104"/>
        <end position="122"/>
    </location>
</feature>
<keyword evidence="3 6" id="KW-0812">Transmembrane</keyword>
<dbReference type="PROSITE" id="PS50850">
    <property type="entry name" value="MFS"/>
    <property type="match status" value="1"/>
</dbReference>
<keyword evidence="9" id="KW-1185">Reference proteome</keyword>
<feature type="transmembrane region" description="Helical" evidence="6">
    <location>
        <begin position="163"/>
        <end position="183"/>
    </location>
</feature>
<evidence type="ECO:0000256" key="6">
    <source>
        <dbReference type="SAM" id="Phobius"/>
    </source>
</evidence>
<dbReference type="InterPro" id="IPR036259">
    <property type="entry name" value="MFS_trans_sf"/>
</dbReference>
<feature type="transmembrane region" description="Helical" evidence="6">
    <location>
        <begin position="362"/>
        <end position="381"/>
    </location>
</feature>
<evidence type="ECO:0000313" key="8">
    <source>
        <dbReference type="EMBL" id="QKX57812.1"/>
    </source>
</evidence>
<dbReference type="RefSeq" id="XP_035343990.1">
    <property type="nucleotide sequence ID" value="XM_035488097.1"/>
</dbReference>
<feature type="transmembrane region" description="Helical" evidence="6">
    <location>
        <begin position="294"/>
        <end position="319"/>
    </location>
</feature>
<keyword evidence="4 6" id="KW-1133">Transmembrane helix</keyword>
<comment type="subcellular location">
    <subcellularLocation>
        <location evidence="1">Membrane</location>
        <topology evidence="1">Multi-pass membrane protein</topology>
    </subcellularLocation>
</comment>
<dbReference type="Gene3D" id="1.20.1250.20">
    <property type="entry name" value="MFS general substrate transporter like domains"/>
    <property type="match status" value="2"/>
</dbReference>
<evidence type="ECO:0000256" key="3">
    <source>
        <dbReference type="ARBA" id="ARBA00022692"/>
    </source>
</evidence>
<dbReference type="Pfam" id="PF07690">
    <property type="entry name" value="MFS_1"/>
    <property type="match status" value="1"/>
</dbReference>
<dbReference type="PANTHER" id="PTHR43791">
    <property type="entry name" value="PERMEASE-RELATED"/>
    <property type="match status" value="1"/>
</dbReference>
<organism evidence="8 9">
    <name type="scientific">Talaromyces rugulosus</name>
    <name type="common">Penicillium rugulosum</name>
    <dbReference type="NCBI Taxonomy" id="121627"/>
    <lineage>
        <taxon>Eukaryota</taxon>
        <taxon>Fungi</taxon>
        <taxon>Dikarya</taxon>
        <taxon>Ascomycota</taxon>
        <taxon>Pezizomycotina</taxon>
        <taxon>Eurotiomycetes</taxon>
        <taxon>Eurotiomycetidae</taxon>
        <taxon>Eurotiales</taxon>
        <taxon>Trichocomaceae</taxon>
        <taxon>Talaromyces</taxon>
        <taxon>Talaromyces sect. Islandici</taxon>
    </lineage>
</organism>
<dbReference type="Proteomes" id="UP000509510">
    <property type="component" value="Chromosome III"/>
</dbReference>
<dbReference type="GeneID" id="55992430"/>
<dbReference type="InterPro" id="IPR020846">
    <property type="entry name" value="MFS_dom"/>
</dbReference>
<dbReference type="KEGG" id="trg:TRUGW13939_04932"/>
<dbReference type="InterPro" id="IPR011701">
    <property type="entry name" value="MFS"/>
</dbReference>
<dbReference type="SUPFAM" id="SSF103473">
    <property type="entry name" value="MFS general substrate transporter"/>
    <property type="match status" value="1"/>
</dbReference>
<gene>
    <name evidence="8" type="ORF">TRUGW13939_04932</name>
</gene>
<evidence type="ECO:0000256" key="1">
    <source>
        <dbReference type="ARBA" id="ARBA00004141"/>
    </source>
</evidence>
<dbReference type="PANTHER" id="PTHR43791:SF35">
    <property type="entry name" value="MAJOR FACILITATOR SUPERFAMILY (MFS) PROFILE DOMAIN-CONTAINING PROTEIN"/>
    <property type="match status" value="1"/>
</dbReference>
<evidence type="ECO:0000256" key="4">
    <source>
        <dbReference type="ARBA" id="ARBA00022989"/>
    </source>
</evidence>
<proteinExistence type="predicted"/>
<feature type="transmembrane region" description="Helical" evidence="6">
    <location>
        <begin position="226"/>
        <end position="246"/>
    </location>
</feature>
<name>A0A7H8QUQ5_TALRU</name>
<evidence type="ECO:0000256" key="5">
    <source>
        <dbReference type="ARBA" id="ARBA00023136"/>
    </source>
</evidence>
<dbReference type="GO" id="GO:0022857">
    <property type="term" value="F:transmembrane transporter activity"/>
    <property type="evidence" value="ECO:0007669"/>
    <property type="project" value="InterPro"/>
</dbReference>
<protein>
    <recommendedName>
        <fullName evidence="7">Major facilitator superfamily (MFS) profile domain-containing protein</fullName>
    </recommendedName>
</protein>
<feature type="transmembrane region" description="Helical" evidence="6">
    <location>
        <begin position="331"/>
        <end position="350"/>
    </location>
</feature>
<dbReference type="OrthoDB" id="6730379at2759"/>
<feature type="domain" description="Major facilitator superfamily (MFS) profile" evidence="7">
    <location>
        <begin position="66"/>
        <end position="476"/>
    </location>
</feature>
<sequence length="511" mass="57510">MSDIEMKPTSRSHSHVEEASTADYPMKTVDTFHADEAMRVIATYSGDESWTEDEEKKLLQKIDWNLMPILCLTYALQYYDKAMLGQAAIFGLRTDLQLLTGDRYSFSASIFYLGFIVGAYPVMVLAQRYPVERVAAGTVSIWGLCLLLTTQCRNYQALYAQRFFLGVLESGISPMFMIVVSSWYKKNEQALRMGIWYCCTGYISCVSPLINWGLGQIHGGVSSWPYMFYFAGSITFVWGIVLLWVLKPEPISVKVLNERERYIAVSRLRSNNSGVRNTHFKGSQVRELLFDGKFWLLFFIAMLSMIANAPISTFTPILINGFGYSTFNSLLLSMPCSFWSGSMTLSMSYLCYRFTAKGIRSYLFIFTQMIVVFACILLVAVPSTVKGVALFAIIILPSVGSGYGILMGIQMANIAGYTKKSVASAGLFIGYCFGNFIGPLVYRSQDSPRYLIGFLVTIGSSVVSCILMYIYRMICSSENKKRDDAGIVEAYDNAYDDDLTDKKNLQFRYIL</sequence>
<feature type="transmembrane region" description="Helical" evidence="6">
    <location>
        <begin position="450"/>
        <end position="471"/>
    </location>
</feature>
<feature type="transmembrane region" description="Helical" evidence="6">
    <location>
        <begin position="421"/>
        <end position="438"/>
    </location>
</feature>
<evidence type="ECO:0000313" key="9">
    <source>
        <dbReference type="Proteomes" id="UP000509510"/>
    </source>
</evidence>
<evidence type="ECO:0000259" key="7">
    <source>
        <dbReference type="PROSITE" id="PS50850"/>
    </source>
</evidence>
<dbReference type="GO" id="GO:0016020">
    <property type="term" value="C:membrane"/>
    <property type="evidence" value="ECO:0007669"/>
    <property type="project" value="UniProtKB-SubCell"/>
</dbReference>
<keyword evidence="5 6" id="KW-0472">Membrane</keyword>